<evidence type="ECO:0000256" key="1">
    <source>
        <dbReference type="SAM" id="SignalP"/>
    </source>
</evidence>
<feature type="domain" description="GW" evidence="3">
    <location>
        <begin position="33"/>
        <end position="104"/>
    </location>
</feature>
<keyword evidence="5" id="KW-1185">Reference proteome</keyword>
<dbReference type="EMBL" id="AP026803">
    <property type="protein sequence ID" value="BDR60263.1"/>
    <property type="molecule type" value="Genomic_DNA"/>
</dbReference>
<evidence type="ECO:0000259" key="2">
    <source>
        <dbReference type="Pfam" id="PF07523"/>
    </source>
</evidence>
<evidence type="ECO:0008006" key="6">
    <source>
        <dbReference type="Google" id="ProtNLM"/>
    </source>
</evidence>
<organism evidence="4 5">
    <name type="scientific">Lactobacillus xylocopicola</name>
    <dbReference type="NCBI Taxonomy" id="2976676"/>
    <lineage>
        <taxon>Bacteria</taxon>
        <taxon>Bacillati</taxon>
        <taxon>Bacillota</taxon>
        <taxon>Bacilli</taxon>
        <taxon>Lactobacillales</taxon>
        <taxon>Lactobacillaceae</taxon>
        <taxon>Lactobacillus</taxon>
    </lineage>
</organism>
<feature type="domain" description="Ig-like" evidence="2">
    <location>
        <begin position="132"/>
        <end position="179"/>
    </location>
</feature>
<dbReference type="RefSeq" id="WP_317637970.1">
    <property type="nucleotide sequence ID" value="NZ_AP026803.1"/>
</dbReference>
<sequence length="512" mass="57423">MGRNNKKKLVLASLVALVFLLLGNRVTAVSAKSYQKAITKVPGRSTYPVYQRVSKKGPKGKFTSTKHFKYAQIQSKQVLVTKKGTFWKIIVDGRPVGWVSQDYFTRNKISVAKRVSLVQNADFTFDTREAINYVADETGTAVDISKVSVSNPTINSGTPGRTIVTYRYGDAEASVPVTVRSNAKEGIVRAKKGPFLGPVAVPTWKGSSKSTSRNWNAKHNFTFETKPNTFYANGLTLRTELFQPRFVSLDYHQAADKMGQVGIVPEGIAVHGSNFTVAVFNSSKDQKGHLVSYDLKQIGKYQAQNLPGLKWKTFEKYAAHIKVSTYIKLGHGQAIGSSAKYLYVIANNNTAKNSIKSEEIMQIRKSDLKINQIWSFKIWNGTAKKHTGRYIHNATFVGNKTMYCLFHNGRKHRYEYWKVTRSGDTWTPVEIGATDSDFISNSSPVQGFTYDREHGQFYIGFNDYIFKVAKNGAHRETHRLNVKREIEGLSVSGNKLYVEFAQRGELTSGRTN</sequence>
<gene>
    <name evidence="4" type="ORF">KIM322_05240</name>
</gene>
<dbReference type="InterPro" id="IPR022038">
    <property type="entry name" value="Ig-like_bact"/>
</dbReference>
<feature type="signal peptide" evidence="1">
    <location>
        <begin position="1"/>
        <end position="28"/>
    </location>
</feature>
<keyword evidence="1" id="KW-0732">Signal</keyword>
<dbReference type="Pfam" id="PF07523">
    <property type="entry name" value="Big_3"/>
    <property type="match status" value="1"/>
</dbReference>
<evidence type="ECO:0000259" key="3">
    <source>
        <dbReference type="Pfam" id="PF13457"/>
    </source>
</evidence>
<evidence type="ECO:0000313" key="4">
    <source>
        <dbReference type="EMBL" id="BDR60263.1"/>
    </source>
</evidence>
<feature type="chain" id="PRO_5046923217" description="GW domain-containing protein" evidence="1">
    <location>
        <begin position="29"/>
        <end position="512"/>
    </location>
</feature>
<name>A0ABM8BG79_9LACO</name>
<reference evidence="4 5" key="1">
    <citation type="journal article" date="2023" name="Microbiol. Spectr.">
        <title>Symbiosis of Carpenter Bees with Uncharacterized Lactic Acid Bacteria Showing NAD Auxotrophy.</title>
        <authorList>
            <person name="Kawasaki S."/>
            <person name="Ozawa K."/>
            <person name="Mori T."/>
            <person name="Yamamoto A."/>
            <person name="Ito M."/>
            <person name="Ohkuma M."/>
            <person name="Sakamoto M."/>
            <person name="Matsutani M."/>
        </authorList>
    </citation>
    <scope>NUCLEOTIDE SEQUENCE [LARGE SCALE GENOMIC DNA]</scope>
    <source>
        <strain evidence="4 5">Kim32-2</strain>
    </source>
</reference>
<dbReference type="Proteomes" id="UP001321741">
    <property type="component" value="Chromosome"/>
</dbReference>
<dbReference type="InterPro" id="IPR025987">
    <property type="entry name" value="GW_dom"/>
</dbReference>
<protein>
    <recommendedName>
        <fullName evidence="6">GW domain-containing protein</fullName>
    </recommendedName>
</protein>
<proteinExistence type="predicted"/>
<dbReference type="Pfam" id="PF13457">
    <property type="entry name" value="GW"/>
    <property type="match status" value="1"/>
</dbReference>
<accession>A0ABM8BG79</accession>
<evidence type="ECO:0000313" key="5">
    <source>
        <dbReference type="Proteomes" id="UP001321741"/>
    </source>
</evidence>